<protein>
    <submittedName>
        <fullName evidence="2">Uncharacterized protein</fullName>
    </submittedName>
</protein>
<keyword evidence="1" id="KW-1133">Transmembrane helix</keyword>
<dbReference type="AlphaFoldDB" id="A0A0A8Y534"/>
<dbReference type="EMBL" id="GBRH01277972">
    <property type="protein sequence ID" value="JAD19923.1"/>
    <property type="molecule type" value="Transcribed_RNA"/>
</dbReference>
<evidence type="ECO:0000313" key="2">
    <source>
        <dbReference type="EMBL" id="JAD19923.1"/>
    </source>
</evidence>
<name>A0A0A8Y534_ARUDO</name>
<proteinExistence type="predicted"/>
<evidence type="ECO:0000256" key="1">
    <source>
        <dbReference type="SAM" id="Phobius"/>
    </source>
</evidence>
<keyword evidence="1" id="KW-0812">Transmembrane</keyword>
<reference evidence="2" key="2">
    <citation type="journal article" date="2015" name="Data Brief">
        <title>Shoot transcriptome of the giant reed, Arundo donax.</title>
        <authorList>
            <person name="Barrero R.A."/>
            <person name="Guerrero F.D."/>
            <person name="Moolhuijzen P."/>
            <person name="Goolsby J.A."/>
            <person name="Tidwell J."/>
            <person name="Bellgard S.E."/>
            <person name="Bellgard M.I."/>
        </authorList>
    </citation>
    <scope>NUCLEOTIDE SEQUENCE</scope>
    <source>
        <tissue evidence="2">Shoot tissue taken approximately 20 cm above the soil surface</tissue>
    </source>
</reference>
<reference evidence="2" key="1">
    <citation type="submission" date="2014-09" db="EMBL/GenBank/DDBJ databases">
        <authorList>
            <person name="Magalhaes I.L.F."/>
            <person name="Oliveira U."/>
            <person name="Santos F.R."/>
            <person name="Vidigal T.H.D.A."/>
            <person name="Brescovit A.D."/>
            <person name="Santos A.J."/>
        </authorList>
    </citation>
    <scope>NUCLEOTIDE SEQUENCE</scope>
    <source>
        <tissue evidence="2">Shoot tissue taken approximately 20 cm above the soil surface</tissue>
    </source>
</reference>
<keyword evidence="1" id="KW-0472">Membrane</keyword>
<organism evidence="2">
    <name type="scientific">Arundo donax</name>
    <name type="common">Giant reed</name>
    <name type="synonym">Donax arundinaceus</name>
    <dbReference type="NCBI Taxonomy" id="35708"/>
    <lineage>
        <taxon>Eukaryota</taxon>
        <taxon>Viridiplantae</taxon>
        <taxon>Streptophyta</taxon>
        <taxon>Embryophyta</taxon>
        <taxon>Tracheophyta</taxon>
        <taxon>Spermatophyta</taxon>
        <taxon>Magnoliopsida</taxon>
        <taxon>Liliopsida</taxon>
        <taxon>Poales</taxon>
        <taxon>Poaceae</taxon>
        <taxon>PACMAD clade</taxon>
        <taxon>Arundinoideae</taxon>
        <taxon>Arundineae</taxon>
        <taxon>Arundo</taxon>
    </lineage>
</organism>
<sequence length="73" mass="8072">MKRNIRSELNMVRFQNHNVAKHSLSSSPMKESNSHSASKCLSTLVVYSIVVDLCVMVVSATFTQCSDHSLAES</sequence>
<feature type="transmembrane region" description="Helical" evidence="1">
    <location>
        <begin position="40"/>
        <end position="62"/>
    </location>
</feature>
<accession>A0A0A8Y534</accession>